<dbReference type="PANTHER" id="PTHR10704:SF44">
    <property type="entry name" value="LD35051P-RELATED"/>
    <property type="match status" value="1"/>
</dbReference>
<dbReference type="InterPro" id="IPR027417">
    <property type="entry name" value="P-loop_NTPase"/>
</dbReference>
<dbReference type="RefSeq" id="WP_271635456.1">
    <property type="nucleotide sequence ID" value="NZ_CP094970.1"/>
</dbReference>
<dbReference type="Gene3D" id="3.40.50.300">
    <property type="entry name" value="P-loop containing nucleotide triphosphate hydrolases"/>
    <property type="match status" value="1"/>
</dbReference>
<evidence type="ECO:0000259" key="1">
    <source>
        <dbReference type="Pfam" id="PF04101"/>
    </source>
</evidence>
<dbReference type="SUPFAM" id="SSF53756">
    <property type="entry name" value="UDP-Glycosyltransferase/glycogen phosphorylase"/>
    <property type="match status" value="1"/>
</dbReference>
<evidence type="ECO:0000313" key="2">
    <source>
        <dbReference type="EMBL" id="UYM06549.1"/>
    </source>
</evidence>
<dbReference type="GO" id="GO:0001517">
    <property type="term" value="F:N-acetylglucosamine 6-O-sulfotransferase activity"/>
    <property type="evidence" value="ECO:0007669"/>
    <property type="project" value="TreeGrafter"/>
</dbReference>
<dbReference type="Gene3D" id="3.40.50.2000">
    <property type="entry name" value="Glycogen Phosphorylase B"/>
    <property type="match status" value="1"/>
</dbReference>
<dbReference type="InterPro" id="IPR007235">
    <property type="entry name" value="Glyco_trans_28_C"/>
</dbReference>
<dbReference type="AlphaFoldDB" id="A0AA46TJL0"/>
<evidence type="ECO:0000313" key="3">
    <source>
        <dbReference type="Proteomes" id="UP001164390"/>
    </source>
</evidence>
<dbReference type="PANTHER" id="PTHR10704">
    <property type="entry name" value="CARBOHYDRATE SULFOTRANSFERASE"/>
    <property type="match status" value="1"/>
</dbReference>
<dbReference type="GO" id="GO:0006044">
    <property type="term" value="P:N-acetylglucosamine metabolic process"/>
    <property type="evidence" value="ECO:0007669"/>
    <property type="project" value="TreeGrafter"/>
</dbReference>
<sequence length="488" mass="53654">MKPIDTIRPDVPLVLVTVGSDHHRFDRLVDWIDAWVQVRDADEVQVFVQHGTSKRPSRCASQPYVPHDELNALMSRADVVVTQGGPMSIVEARDAGCVPVVVPRDPALHEHVDGHQIAFCRRLDDDELIRMAATRDEFGALLDAALVTPDEYTVPVDGKADARVAEAARRLSNIVTELSATPTIPKVLLILGSGRSGSTLLERTLGEVAGVSALGETVHLWERGVRDHELCGCGVPFDACEFWSAVGKSGFDGWSNIDPGEMIDGRHRVVRTRRIPELIAASPSARHRLERERMVNRLDQLYRAAQQVSGSRLLVDSSKLPAYAALLRRANVDVRCVFVVRDPRGVAHSWGKSVERPEVVGEQALMPRYSAARSAATWTMFAGLAGALRASGIAMTTVRYEDFLAAPADTVRHLLDFADHDLDPGGLAQIDGRRVRLGNAHTVAGNPMRFRTGTVDLVRDDAWRSQLPARDRRVVELLTLGVRRALGY</sequence>
<dbReference type="InterPro" id="IPR051135">
    <property type="entry name" value="Gal/GlcNAc/GalNAc_ST"/>
</dbReference>
<dbReference type="Pfam" id="PF04101">
    <property type="entry name" value="Glyco_tran_28_C"/>
    <property type="match status" value="1"/>
</dbReference>
<dbReference type="KEGG" id="sgrg:L0C25_05605"/>
<keyword evidence="3" id="KW-1185">Reference proteome</keyword>
<dbReference type="GO" id="GO:0006790">
    <property type="term" value="P:sulfur compound metabolic process"/>
    <property type="evidence" value="ECO:0007669"/>
    <property type="project" value="TreeGrafter"/>
</dbReference>
<dbReference type="GO" id="GO:0016758">
    <property type="term" value="F:hexosyltransferase activity"/>
    <property type="evidence" value="ECO:0007669"/>
    <property type="project" value="InterPro"/>
</dbReference>
<proteinExistence type="predicted"/>
<reference evidence="2" key="1">
    <citation type="submission" date="2022-01" db="EMBL/GenBank/DDBJ databases">
        <title>Nocardioidaceae gen. sp. A5X3R13.</title>
        <authorList>
            <person name="Lopez Marin M.A."/>
            <person name="Uhlik O."/>
        </authorList>
    </citation>
    <scope>NUCLEOTIDE SEQUENCE</scope>
    <source>
        <strain evidence="2">A5X3R13</strain>
    </source>
</reference>
<dbReference type="EMBL" id="CP094970">
    <property type="protein sequence ID" value="UYM06549.1"/>
    <property type="molecule type" value="Genomic_DNA"/>
</dbReference>
<dbReference type="SUPFAM" id="SSF52540">
    <property type="entry name" value="P-loop containing nucleoside triphosphate hydrolases"/>
    <property type="match status" value="1"/>
</dbReference>
<dbReference type="Proteomes" id="UP001164390">
    <property type="component" value="Chromosome"/>
</dbReference>
<protein>
    <submittedName>
        <fullName evidence="2">Sulfotransferase</fullName>
    </submittedName>
</protein>
<name>A0AA46TJL0_9ACTN</name>
<organism evidence="2 3">
    <name type="scientific">Solicola gregarius</name>
    <dbReference type="NCBI Taxonomy" id="2908642"/>
    <lineage>
        <taxon>Bacteria</taxon>
        <taxon>Bacillati</taxon>
        <taxon>Actinomycetota</taxon>
        <taxon>Actinomycetes</taxon>
        <taxon>Propionibacteriales</taxon>
        <taxon>Nocardioidaceae</taxon>
        <taxon>Solicola</taxon>
    </lineage>
</organism>
<accession>A0AA46TJL0</accession>
<gene>
    <name evidence="2" type="ORF">L0C25_05605</name>
</gene>
<feature type="domain" description="Glycosyl transferase family 28 C-terminal" evidence="1">
    <location>
        <begin position="14"/>
        <end position="119"/>
    </location>
</feature>